<dbReference type="EMBL" id="JH413808">
    <property type="protein sequence ID" value="EHL31848.1"/>
    <property type="molecule type" value="Genomic_DNA"/>
</dbReference>
<feature type="compositionally biased region" description="Basic and acidic residues" evidence="1">
    <location>
        <begin position="90"/>
        <end position="103"/>
    </location>
</feature>
<accession>G9ELL3</accession>
<dbReference type="eggNOG" id="ENOG5031F9C">
    <property type="taxonomic scope" value="Bacteria"/>
</dbReference>
<evidence type="ECO:0000313" key="3">
    <source>
        <dbReference type="Proteomes" id="UP000002770"/>
    </source>
</evidence>
<sequence length="312" mass="34720">MKKDNEKEKHQPVPEPTTAGGAKEQTSSAALTLELLKKEKEKLKEVEKKEAAAEGAKVRCRTCFKEIAPTRRCFGHGGGGGGGDGGSGKTSEEKASSGEDKSLTKSGKVVESTDELIGEFASMGDGEGLDLESSFDPEIIEQLIADGKLLVDSDRESLTLTIKLLCEPNELTEEQREELKKFMEAIIKEFNEFKKENNLSDDCLKLTQDEEGNILSLRITMPTLALYDAFIQRLANNLVPIPTPKAQEKDEVTKEQRFAPNPLSMEPKPSYKDKPSKQEEIESNKDVEPKKTEDEEEEQVIFNPSPFNRKPW</sequence>
<keyword evidence="3" id="KW-1185">Reference proteome</keyword>
<dbReference type="OrthoDB" id="5653938at2"/>
<dbReference type="HOGENOM" id="CLU_949269_0_0_6"/>
<feature type="region of interest" description="Disordered" evidence="1">
    <location>
        <begin position="70"/>
        <end position="109"/>
    </location>
</feature>
<feature type="compositionally biased region" description="Gly residues" evidence="1">
    <location>
        <begin position="75"/>
        <end position="88"/>
    </location>
</feature>
<gene>
    <name evidence="2" type="ORF">LDG_6014</name>
</gene>
<organism evidence="2 3">
    <name type="scientific">Legionella drancourtii LLAP12</name>
    <dbReference type="NCBI Taxonomy" id="658187"/>
    <lineage>
        <taxon>Bacteria</taxon>
        <taxon>Pseudomonadati</taxon>
        <taxon>Pseudomonadota</taxon>
        <taxon>Gammaproteobacteria</taxon>
        <taxon>Legionellales</taxon>
        <taxon>Legionellaceae</taxon>
        <taxon>Legionella</taxon>
    </lineage>
</organism>
<feature type="compositionally biased region" description="Basic and acidic residues" evidence="1">
    <location>
        <begin position="1"/>
        <end position="12"/>
    </location>
</feature>
<dbReference type="Proteomes" id="UP000002770">
    <property type="component" value="Unassembled WGS sequence"/>
</dbReference>
<feature type="region of interest" description="Disordered" evidence="1">
    <location>
        <begin position="245"/>
        <end position="312"/>
    </location>
</feature>
<evidence type="ECO:0000256" key="1">
    <source>
        <dbReference type="SAM" id="MobiDB-lite"/>
    </source>
</evidence>
<feature type="region of interest" description="Disordered" evidence="1">
    <location>
        <begin position="1"/>
        <end position="30"/>
    </location>
</feature>
<dbReference type="RefSeq" id="WP_006869959.1">
    <property type="nucleotide sequence ID" value="NZ_JH413808.1"/>
</dbReference>
<dbReference type="InParanoid" id="G9ELL3"/>
<feature type="compositionally biased region" description="Basic and acidic residues" evidence="1">
    <location>
        <begin position="246"/>
        <end position="257"/>
    </location>
</feature>
<name>G9ELL3_9GAMM</name>
<protein>
    <submittedName>
        <fullName evidence="2">Uncharacterized protein</fullName>
    </submittedName>
</protein>
<reference evidence="2 3" key="1">
    <citation type="journal article" date="2011" name="BMC Genomics">
        <title>Insight into cross-talk between intra-amoebal pathogens.</title>
        <authorList>
            <person name="Gimenez G."/>
            <person name="Bertelli C."/>
            <person name="Moliner C."/>
            <person name="Robert C."/>
            <person name="Raoult D."/>
            <person name="Fournier P.E."/>
            <person name="Greub G."/>
        </authorList>
    </citation>
    <scope>NUCLEOTIDE SEQUENCE [LARGE SCALE GENOMIC DNA]</scope>
    <source>
        <strain evidence="2 3">LLAP12</strain>
    </source>
</reference>
<feature type="compositionally biased region" description="Basic and acidic residues" evidence="1">
    <location>
        <begin position="269"/>
        <end position="293"/>
    </location>
</feature>
<proteinExistence type="predicted"/>
<dbReference type="AlphaFoldDB" id="G9ELL3"/>
<evidence type="ECO:0000313" key="2">
    <source>
        <dbReference type="EMBL" id="EHL31848.1"/>
    </source>
</evidence>